<dbReference type="NCBIfam" id="NF001381">
    <property type="entry name" value="PRK00279.1-3"/>
    <property type="match status" value="1"/>
</dbReference>
<feature type="binding site" evidence="8">
    <location>
        <position position="810"/>
    </location>
    <ligand>
        <name>AMP</name>
        <dbReference type="ChEBI" id="CHEBI:456215"/>
    </ligand>
</feature>
<feature type="compositionally biased region" description="Low complexity" evidence="10">
    <location>
        <begin position="523"/>
        <end position="534"/>
    </location>
</feature>
<dbReference type="InterPro" id="IPR007862">
    <property type="entry name" value="Adenylate_kinase_lid-dom"/>
</dbReference>
<dbReference type="Proteomes" id="UP000717515">
    <property type="component" value="Unassembled WGS sequence"/>
</dbReference>
<feature type="compositionally biased region" description="Basic and acidic residues" evidence="10">
    <location>
        <begin position="537"/>
        <end position="548"/>
    </location>
</feature>
<reference evidence="12" key="1">
    <citation type="submission" date="2021-07" db="EMBL/GenBank/DDBJ databases">
        <title>Draft genome of Mortierella alpina, strain LL118, isolated from an aspen leaf litter sample.</title>
        <authorList>
            <person name="Yang S."/>
            <person name="Vinatzer B.A."/>
        </authorList>
    </citation>
    <scope>NUCLEOTIDE SEQUENCE</scope>
    <source>
        <strain evidence="12">LL118</strain>
    </source>
</reference>
<evidence type="ECO:0000256" key="3">
    <source>
        <dbReference type="ARBA" id="ARBA00022737"/>
    </source>
</evidence>
<feature type="compositionally biased region" description="Polar residues" evidence="10">
    <location>
        <begin position="198"/>
        <end position="207"/>
    </location>
</feature>
<feature type="binding site" evidence="8">
    <location>
        <position position="838"/>
    </location>
    <ligand>
        <name>ATP</name>
        <dbReference type="ChEBI" id="CHEBI:30616"/>
    </ligand>
</feature>
<dbReference type="InterPro" id="IPR011598">
    <property type="entry name" value="bHLH_dom"/>
</dbReference>
<evidence type="ECO:0000256" key="8">
    <source>
        <dbReference type="HAMAP-Rule" id="MF_03168"/>
    </source>
</evidence>
<feature type="binding site" evidence="8">
    <location>
        <begin position="724"/>
        <end position="727"/>
    </location>
    <ligand>
        <name>AMP</name>
        <dbReference type="ChEBI" id="CHEBI:456215"/>
    </ligand>
</feature>
<feature type="compositionally biased region" description="Polar residues" evidence="10">
    <location>
        <begin position="950"/>
        <end position="960"/>
    </location>
</feature>
<dbReference type="Pfam" id="PF00010">
    <property type="entry name" value="HLH"/>
    <property type="match status" value="1"/>
</dbReference>
<dbReference type="InterPro" id="IPR019775">
    <property type="entry name" value="WD40_repeat_CS"/>
</dbReference>
<dbReference type="PROSITE" id="PS00678">
    <property type="entry name" value="WD_REPEATS_1"/>
    <property type="match status" value="1"/>
</dbReference>
<comment type="subunit">
    <text evidence="8">Monomer.</text>
</comment>
<dbReference type="CDD" id="cd00083">
    <property type="entry name" value="bHLH_SF"/>
    <property type="match status" value="1"/>
</dbReference>
<evidence type="ECO:0000313" key="13">
    <source>
        <dbReference type="Proteomes" id="UP000717515"/>
    </source>
</evidence>
<evidence type="ECO:0000256" key="2">
    <source>
        <dbReference type="ARBA" id="ARBA00022679"/>
    </source>
</evidence>
<organism evidence="12 13">
    <name type="scientific">Mortierella alpina</name>
    <name type="common">Oleaginous fungus</name>
    <name type="synonym">Mortierella renispora</name>
    <dbReference type="NCBI Taxonomy" id="64518"/>
    <lineage>
        <taxon>Eukaryota</taxon>
        <taxon>Fungi</taxon>
        <taxon>Fungi incertae sedis</taxon>
        <taxon>Mucoromycota</taxon>
        <taxon>Mortierellomycotina</taxon>
        <taxon>Mortierellomycetes</taxon>
        <taxon>Mortierellales</taxon>
        <taxon>Mortierellaceae</taxon>
        <taxon>Mortierella</taxon>
    </lineage>
</organism>
<feature type="region of interest" description="LID" evidence="8">
    <location>
        <begin position="765"/>
        <end position="802"/>
    </location>
</feature>
<keyword evidence="8" id="KW-0963">Cytoplasm</keyword>
<feature type="region of interest" description="Disordered" evidence="10">
    <location>
        <begin position="1773"/>
        <end position="1808"/>
    </location>
</feature>
<protein>
    <recommendedName>
        <fullName evidence="8">Adenylate kinase</fullName>
        <ecNumber evidence="8">2.7.4.3</ecNumber>
    </recommendedName>
    <alternativeName>
        <fullName evidence="8">ATP-AMP transphosphorylase</fullName>
    </alternativeName>
    <alternativeName>
        <fullName evidence="8">ATP:AMP phosphotransferase</fullName>
    </alternativeName>
    <alternativeName>
        <fullName evidence="8">Adenylate kinase cytosolic and mitochondrial</fullName>
    </alternativeName>
    <alternativeName>
        <fullName evidence="8">Adenylate monophosphate kinase</fullName>
    </alternativeName>
</protein>
<dbReference type="Pfam" id="PF00400">
    <property type="entry name" value="WD40"/>
    <property type="match status" value="3"/>
</dbReference>
<dbReference type="InterPro" id="IPR056421">
    <property type="entry name" value="TPR_GEMI5"/>
</dbReference>
<feature type="region of interest" description="Disordered" evidence="10">
    <location>
        <begin position="947"/>
        <end position="969"/>
    </location>
</feature>
<evidence type="ECO:0000259" key="11">
    <source>
        <dbReference type="PROSITE" id="PS50888"/>
    </source>
</evidence>
<feature type="compositionally biased region" description="Polar residues" evidence="10">
    <location>
        <begin position="1926"/>
        <end position="1935"/>
    </location>
</feature>
<dbReference type="PRINTS" id="PR00094">
    <property type="entry name" value="ADENYLTKNASE"/>
</dbReference>
<dbReference type="SUPFAM" id="SSF47459">
    <property type="entry name" value="HLH, helix-loop-helix DNA-binding domain"/>
    <property type="match status" value="1"/>
</dbReference>
<feature type="compositionally biased region" description="Polar residues" evidence="10">
    <location>
        <begin position="1711"/>
        <end position="1727"/>
    </location>
</feature>
<feature type="repeat" description="WD" evidence="9">
    <location>
        <begin position="1076"/>
        <end position="1123"/>
    </location>
</feature>
<dbReference type="Pfam" id="PF05191">
    <property type="entry name" value="ADK_lid"/>
    <property type="match status" value="1"/>
</dbReference>
<evidence type="ECO:0000256" key="6">
    <source>
        <dbReference type="ARBA" id="ARBA00022840"/>
    </source>
</evidence>
<feature type="region of interest" description="Disordered" evidence="10">
    <location>
        <begin position="523"/>
        <end position="603"/>
    </location>
</feature>
<keyword evidence="3" id="KW-0677">Repeat</keyword>
<keyword evidence="4 8" id="KW-0547">Nucleotide-binding</keyword>
<feature type="repeat" description="WD" evidence="9">
    <location>
        <begin position="989"/>
        <end position="1021"/>
    </location>
</feature>
<dbReference type="GO" id="GO:0005634">
    <property type="term" value="C:nucleus"/>
    <property type="evidence" value="ECO:0007669"/>
    <property type="project" value="TreeGrafter"/>
</dbReference>
<dbReference type="GO" id="GO:0046983">
    <property type="term" value="F:protein dimerization activity"/>
    <property type="evidence" value="ECO:0007669"/>
    <property type="project" value="InterPro"/>
</dbReference>
<dbReference type="SMART" id="SM00353">
    <property type="entry name" value="HLH"/>
    <property type="match status" value="1"/>
</dbReference>
<dbReference type="GO" id="GO:0004017">
    <property type="term" value="F:AMP kinase activity"/>
    <property type="evidence" value="ECO:0007669"/>
    <property type="project" value="UniProtKB-UniRule"/>
</dbReference>
<evidence type="ECO:0000256" key="9">
    <source>
        <dbReference type="PROSITE-ProRule" id="PRU00221"/>
    </source>
</evidence>
<dbReference type="GO" id="GO:0005524">
    <property type="term" value="F:ATP binding"/>
    <property type="evidence" value="ECO:0007669"/>
    <property type="project" value="UniProtKB-KW"/>
</dbReference>
<dbReference type="GO" id="GO:0003730">
    <property type="term" value="F:mRNA 3'-UTR binding"/>
    <property type="evidence" value="ECO:0007669"/>
    <property type="project" value="TreeGrafter"/>
</dbReference>
<feature type="binding site" evidence="8">
    <location>
        <begin position="695"/>
        <end position="697"/>
    </location>
    <ligand>
        <name>AMP</name>
        <dbReference type="ChEBI" id="CHEBI:456215"/>
    </ligand>
</feature>
<evidence type="ECO:0000256" key="10">
    <source>
        <dbReference type="SAM" id="MobiDB-lite"/>
    </source>
</evidence>
<dbReference type="InterPro" id="IPR027417">
    <property type="entry name" value="P-loop_NTPase"/>
</dbReference>
<keyword evidence="5 8" id="KW-0418">Kinase</keyword>
<comment type="catalytic activity">
    <reaction evidence="8">
        <text>AMP + ATP = 2 ADP</text>
        <dbReference type="Rhea" id="RHEA:12973"/>
        <dbReference type="ChEBI" id="CHEBI:30616"/>
        <dbReference type="ChEBI" id="CHEBI:456215"/>
        <dbReference type="ChEBI" id="CHEBI:456216"/>
        <dbReference type="EC" id="2.7.4.3"/>
    </reaction>
</comment>
<dbReference type="InterPro" id="IPR052640">
    <property type="entry name" value="Gemin-5"/>
</dbReference>
<dbReference type="InterPro" id="IPR033690">
    <property type="entry name" value="Adenylat_kinase_CS"/>
</dbReference>
<feature type="region of interest" description="NMPbind" evidence="8">
    <location>
        <begin position="668"/>
        <end position="697"/>
    </location>
</feature>
<dbReference type="GO" id="GO:0000387">
    <property type="term" value="P:spliceosomal snRNP assembly"/>
    <property type="evidence" value="ECO:0007669"/>
    <property type="project" value="TreeGrafter"/>
</dbReference>
<feature type="compositionally biased region" description="Low complexity" evidence="10">
    <location>
        <begin position="215"/>
        <end position="224"/>
    </location>
</feature>
<dbReference type="HAMAP" id="MF_03168">
    <property type="entry name" value="Adenylate_kinase_AK2"/>
    <property type="match status" value="1"/>
</dbReference>
<feature type="compositionally biased region" description="Acidic residues" evidence="10">
    <location>
        <begin position="909"/>
        <end position="922"/>
    </location>
</feature>
<feature type="compositionally biased region" description="Low complexity" evidence="10">
    <location>
        <begin position="232"/>
        <end position="243"/>
    </location>
</feature>
<dbReference type="EC" id="2.7.4.3" evidence="8"/>
<feature type="region of interest" description="Disordered" evidence="10">
    <location>
        <begin position="1308"/>
        <end position="1341"/>
    </location>
</feature>
<feature type="compositionally biased region" description="Acidic residues" evidence="10">
    <location>
        <begin position="1893"/>
        <end position="1906"/>
    </location>
</feature>
<feature type="compositionally biased region" description="Polar residues" evidence="10">
    <location>
        <begin position="1741"/>
        <end position="1751"/>
    </location>
</feature>
<dbReference type="InterPro" id="IPR015943">
    <property type="entry name" value="WD40/YVTN_repeat-like_dom_sf"/>
</dbReference>
<dbReference type="Gene3D" id="3.40.50.300">
    <property type="entry name" value="P-loop containing nucleotide triphosphate hydrolases"/>
    <property type="match status" value="1"/>
</dbReference>
<dbReference type="EMBL" id="JAIFTL010000049">
    <property type="protein sequence ID" value="KAG9325093.1"/>
    <property type="molecule type" value="Genomic_DNA"/>
</dbReference>
<feature type="binding site" evidence="8">
    <location>
        <position position="766"/>
    </location>
    <ligand>
        <name>ATP</name>
        <dbReference type="ChEBI" id="CHEBI:30616"/>
    </ligand>
</feature>
<dbReference type="InterPro" id="IPR000850">
    <property type="entry name" value="Adenylat/UMP-CMP_kin"/>
</dbReference>
<comment type="caution">
    <text evidence="12">The sequence shown here is derived from an EMBL/GenBank/DDBJ whole genome shotgun (WGS) entry which is preliminary data.</text>
</comment>
<dbReference type="SMART" id="SM00320">
    <property type="entry name" value="WD40"/>
    <property type="match status" value="11"/>
</dbReference>
<dbReference type="Gene3D" id="2.130.10.10">
    <property type="entry name" value="YVTN repeat-like/Quinoprotein amine dehydrogenase"/>
    <property type="match status" value="2"/>
</dbReference>
<dbReference type="InterPro" id="IPR006259">
    <property type="entry name" value="Adenyl_kin_sub"/>
</dbReference>
<feature type="compositionally biased region" description="Low complexity" evidence="10">
    <location>
        <begin position="124"/>
        <end position="147"/>
    </location>
</feature>
<dbReference type="NCBIfam" id="TIGR01351">
    <property type="entry name" value="adk"/>
    <property type="match status" value="1"/>
</dbReference>
<feature type="compositionally biased region" description="Polar residues" evidence="10">
    <location>
        <begin position="1"/>
        <end position="18"/>
    </location>
</feature>
<feature type="compositionally biased region" description="Low complexity" evidence="10">
    <location>
        <begin position="1326"/>
        <end position="1341"/>
    </location>
</feature>
<feature type="domain" description="BHLH" evidence="11">
    <location>
        <begin position="359"/>
        <end position="411"/>
    </location>
</feature>
<feature type="compositionally biased region" description="Acidic residues" evidence="10">
    <location>
        <begin position="549"/>
        <end position="591"/>
    </location>
</feature>
<sequence length="2308" mass="254237">MRSSEQRSPPRKTPSTHFKSIAPASPSLRDTFSTKLQPFVKAKRHPTPDPSPVMNPMDLQGRSTKSASSYAVSSALSSSPGLRPEQQAPSASPFTLASSSGARPAHSLYPSATPPMSPAHALLSPATNPHHNNSNSNSADPNQQSSAFYQLPPPLQSFRPHDIAHHSPTLPPQHYHQGHGSVLPPFSVPRTPQGPGNEGSSPRSIPRQSPHMHHPISSPSIGPLSPYPTPQHHPQHQSSPHQSPRFEGQKSKQVPPAMTLPASMSSTSVFQILPLRPHLAQYPANHLAKNGSHGTHLKSAQNSAPKSPQRFMMLPPQTAPSMSATRQSGSQSKSAAGVSLKRRSSSNTKAVDQETREKLRKVSHSAIERRRRERINDKILQLKYLVPACVDEDHLHKLSILQSTIEYIQYLKSVIPESIANATLKKATNDNPNNKTTDMLVALTGSNTGPSFAPMMTTGLGQPYPKRPRQDNESSLSQQDHLAEYSSDTQHKDKKRLSMPASTSDEDAKDGLLLLSQLSSGQISAERSSASQGKSKSKSEYAVSKDRREEEEEEDAEEEEEGDEDVLQDDSTASDDLDDEDYRDEAAEEERETTPGPSPLSDIKNLLKDLHEKVDRLEAKVDKVEAKATGSKDEEAKRLRMILIGPPGAGKGTQAPKIKEKYCVCHLATGDMLRAAISAKTKVGMEAKKVMDAGGLVSDEIMVDMIKDNLENNKECKNGFILDGFPRTVVQAEKLDAMLDAKKQSLDTVVELAIDDNLLVSRITGRLIHVASGRSYHKEFAPPKVAMKDDITGEPLVQRSDDNAEALKKRLVAYHKQTVPVVDYYKKKGLWSQVDAAQDPKVVWSSLLAIFSKTTNAGWLLYSLNNSIHILNPFTLKYQGILQRGHTARINALASRPILQQINLPEPKVDDDDHDDHDEAESDKDKDTRLQDPSLLTSEHAVVAVDSTAPEGQQETSPHSQRPLVASGGDDSRVVCWDLTTRLPMATLTKVHQKVVRAVEWSGDGRHIISGDRGGLMVVWDPFQGKSHKKLLPEKPSISCISASPTRPDVVAIGLDGGDILLCQVNMSGITVQSRLHGHTDKIQSLAWQPSELGNQEYTHVASGAADQTIRVWDVEKVITIKTMRMPDVDSKLFPHLRSRIWVPVGWTSKGQDIVSCTSRGVMIRWSLEPESSNYSKISRGKVHNRNVFQIMMWPLGSFAFTFSMDRKIIAWDIDGNEGIAQIDCTGGNVYSLDVSTLDPGKVAMGLGNEAIKIWNTLSDEAPYDCITIERLQSKVRTVKWHPTEEGTLCFGLENGKIGKIERVFSPAGADHLQNPNQGKRRRKGNQGQQTPQGKQQQQTQTIFQSYHEKALVSMAWCSPKVFEAPVPELFDLSLRDSTYCIISCGSDGKILVTDTSRPTSKSLDLEAVLHRQNADWYQSYKVIRGVESVERRDVAVHPNEDLMAIGNADGSVEVFELRYFKLVYVYQGHKTRVNRVKWNWSGTTEETTSDSEAGSYLLASGSDDGAVAVHKLDQFSAPAMEERRRKERQQPVTETRPDTPDAENSEGSAALTVSADASMVVPIMQAFAFFKYHTRGISDIAWSPHGSSGDSAQRLVTASYDGKAIVYQIQMGNVANGNDCSATNLSTGDVVIPLRNSLRPHQPIACFEQHEQQVLSVHWSLSEIDIIYSGGNDWRACSWDWKTHAVTAAQLEELKRSGTNAQQPKDAKKTASTKPPTNAVTGNIPSVASRRATDGGVAGETNTGADSLNHNIATPLADACVEGAHQPTATIKRRAEEGSSHPNSVQSKRTRTTHTDTHSQSSKSATTTVTAKRVNLFPMSTAAFQVQSKQKVHLEIIRLARNLYCRRMRQGGILTNEEEHKAAKRRWRAMRQFFESDGEREGQELSRILQCDTDEMNLTDDNDDDEKYKDEAYETMGPSDRDMTTEPSDSTNGPGQEAPEPTKQLESSSDNEHDDAIVTAGDNAGDIDPSDGWHKEDSTCSIGDLVFYGSRESIKALAEMEAQEMSDLGTSLSQANNIFTVGSGMGVPSVLAPGQRESVAPSTSTAQLSQIPVSYWMGDVPKMADILSSVPVSDLGVQDWIGLALSPMGGVEVWRTMMAGMASKLESRGDVHAAALCYLGIGRVFEAVEVYLKLGMYREALMLLRIRLWGDYDEEYDDSEEDDDLNDMDVVRPDQNLKPVLPTQEMDARELHIRILTEWGQQMERRGLYEQACKCQLTLASILRFKQRLRNKDALANASKATQALQTASSVGLQTLARRGDSATLRTVAGLAVLLDDPSQQQRIHQYQTAVAQKREADRSRKRLHQE</sequence>
<dbReference type="NCBIfam" id="NF001380">
    <property type="entry name" value="PRK00279.1-2"/>
    <property type="match status" value="1"/>
</dbReference>
<dbReference type="CDD" id="cd01428">
    <property type="entry name" value="ADK"/>
    <property type="match status" value="1"/>
</dbReference>
<dbReference type="Pfam" id="PF23774">
    <property type="entry name" value="TPR_GEMI5"/>
    <property type="match status" value="1"/>
</dbReference>
<dbReference type="GO" id="GO:0046034">
    <property type="term" value="P:ATP metabolic process"/>
    <property type="evidence" value="ECO:0007669"/>
    <property type="project" value="UniProtKB-UniRule"/>
</dbReference>
<keyword evidence="6 8" id="KW-0067">ATP-binding</keyword>
<dbReference type="SUPFAM" id="SSF52540">
    <property type="entry name" value="P-loop containing nucleoside triphosphate hydrolases"/>
    <property type="match status" value="1"/>
</dbReference>
<keyword evidence="7 8" id="KW-0496">Mitochondrion</keyword>
<evidence type="ECO:0000256" key="1">
    <source>
        <dbReference type="ARBA" id="ARBA00022574"/>
    </source>
</evidence>
<feature type="region of interest" description="Disordered" evidence="10">
    <location>
        <begin position="286"/>
        <end position="357"/>
    </location>
</feature>
<dbReference type="GO" id="GO:0005829">
    <property type="term" value="C:cytosol"/>
    <property type="evidence" value="ECO:0007669"/>
    <property type="project" value="UniProtKB-SubCell"/>
</dbReference>
<dbReference type="InterPro" id="IPR036322">
    <property type="entry name" value="WD40_repeat_dom_sf"/>
</dbReference>
<dbReference type="InterPro" id="IPR056432">
    <property type="entry name" value="Beta-prop_GEMI5_1st"/>
</dbReference>
<keyword evidence="2 8" id="KW-0808">Transferase</keyword>
<dbReference type="HAMAP" id="MF_00235">
    <property type="entry name" value="Adenylate_kinase_Adk"/>
    <property type="match status" value="1"/>
</dbReference>
<feature type="region of interest" description="Disordered" evidence="10">
    <location>
        <begin position="901"/>
        <end position="933"/>
    </location>
</feature>
<feature type="region of interest" description="Disordered" evidence="10">
    <location>
        <begin position="1519"/>
        <end position="1549"/>
    </location>
</feature>
<proteinExistence type="inferred from homology"/>
<dbReference type="InterPro" id="IPR028587">
    <property type="entry name" value="AK2"/>
</dbReference>
<feature type="binding site" evidence="8">
    <location>
        <position position="669"/>
    </location>
    <ligand>
        <name>AMP</name>
        <dbReference type="ChEBI" id="CHEBI:456215"/>
    </ligand>
</feature>
<dbReference type="Pfam" id="PF23770">
    <property type="entry name" value="Beta-prop_RIG_1st"/>
    <property type="match status" value="1"/>
</dbReference>
<name>A0A9P8A5A1_MORAP</name>
<feature type="region of interest" description="Disordered" evidence="10">
    <location>
        <begin position="1"/>
        <end position="260"/>
    </location>
</feature>
<feature type="binding site" evidence="8">
    <location>
        <position position="731"/>
    </location>
    <ligand>
        <name>AMP</name>
        <dbReference type="ChEBI" id="CHEBI:456215"/>
    </ligand>
</feature>
<dbReference type="FunFam" id="3.40.50.300:FF:000106">
    <property type="entry name" value="Adenylate kinase mitochondrial"/>
    <property type="match status" value="1"/>
</dbReference>
<evidence type="ECO:0000256" key="4">
    <source>
        <dbReference type="ARBA" id="ARBA00022741"/>
    </source>
</evidence>
<dbReference type="Gene3D" id="4.10.280.10">
    <property type="entry name" value="Helix-loop-helix DNA-binding domain"/>
    <property type="match status" value="1"/>
</dbReference>
<feature type="region of interest" description="Disordered" evidence="10">
    <location>
        <begin position="1695"/>
        <end position="1751"/>
    </location>
</feature>
<feature type="compositionally biased region" description="Low complexity" evidence="10">
    <location>
        <begin position="63"/>
        <end position="79"/>
    </location>
</feature>
<keyword evidence="1 9" id="KW-0853">WD repeat</keyword>
<dbReference type="GO" id="GO:0032797">
    <property type="term" value="C:SMN complex"/>
    <property type="evidence" value="ECO:0007669"/>
    <property type="project" value="TreeGrafter"/>
</dbReference>
<gene>
    <name evidence="8" type="primary">ADK1</name>
    <name evidence="12" type="ORF">KVV02_008565</name>
</gene>
<comment type="domain">
    <text evidence="8">Consists of three domains, a large central CORE domain and two small peripheral domains, NMPbind and LID, which undergo movements during catalysis. The LID domain closes over the site of phosphoryl transfer upon ATP binding. Assembling and dissambling the active center during each catalytic cycle provides an effective means to prevent ATP hydrolysis.</text>
</comment>
<feature type="region of interest" description="Disordered" evidence="10">
    <location>
        <begin position="1876"/>
        <end position="1977"/>
    </location>
</feature>
<evidence type="ECO:0000256" key="5">
    <source>
        <dbReference type="ARBA" id="ARBA00022777"/>
    </source>
</evidence>
<feature type="compositionally biased region" description="Polar residues" evidence="10">
    <location>
        <begin position="87"/>
        <end position="101"/>
    </location>
</feature>
<comment type="subcellular location">
    <subcellularLocation>
        <location evidence="8">Cytoplasm</location>
        <location evidence="8">Cytosol</location>
    </subcellularLocation>
    <subcellularLocation>
        <location evidence="8">Mitochondrion intermembrane space</location>
    </subcellularLocation>
    <text evidence="8">Predominantly mitochondrial.</text>
</comment>
<comment type="similarity">
    <text evidence="8">Belongs to the adenylate kinase family. AK2 subfamily.</text>
</comment>
<accession>A0A9P8A5A1</accession>
<dbReference type="PANTHER" id="PTHR46362">
    <property type="entry name" value="GEM-ASSOCIATED PROTEIN 5"/>
    <property type="match status" value="1"/>
</dbReference>
<comment type="function">
    <text evidence="8">Catalyzes the reversible transfer of the terminal phosphate group between ATP and AMP. Plays an important role in cellular energy homeostasis and in adenine nucleotide metabolism. Adenylate kinase activity is critical for regulation of the phosphate utilization and the AMP de novo biosynthesis pathways.</text>
</comment>
<evidence type="ECO:0000313" key="12">
    <source>
        <dbReference type="EMBL" id="KAG9325093.1"/>
    </source>
</evidence>
<dbReference type="SUPFAM" id="SSF50978">
    <property type="entry name" value="WD40 repeat-like"/>
    <property type="match status" value="2"/>
</dbReference>
<feature type="binding site" evidence="8">
    <location>
        <begin position="775"/>
        <end position="776"/>
    </location>
    <ligand>
        <name>ATP</name>
        <dbReference type="ChEBI" id="CHEBI:30616"/>
    </ligand>
</feature>
<feature type="binding site" evidence="8">
    <location>
        <position position="674"/>
    </location>
    <ligand>
        <name>AMP</name>
        <dbReference type="ChEBI" id="CHEBI:456215"/>
    </ligand>
</feature>
<dbReference type="GO" id="GO:0046033">
    <property type="term" value="P:AMP metabolic process"/>
    <property type="evidence" value="ECO:0007669"/>
    <property type="project" value="UniProtKB-UniRule"/>
</dbReference>
<dbReference type="InterPro" id="IPR036638">
    <property type="entry name" value="HLH_DNA-bd_sf"/>
</dbReference>
<feature type="binding site" evidence="8">
    <location>
        <position position="799"/>
    </location>
    <ligand>
        <name>AMP</name>
        <dbReference type="ChEBI" id="CHEBI:456215"/>
    </ligand>
</feature>
<dbReference type="PANTHER" id="PTHR46362:SF1">
    <property type="entry name" value="GEM-ASSOCIATED PROTEIN 5"/>
    <property type="match status" value="1"/>
</dbReference>
<dbReference type="Pfam" id="PF00406">
    <property type="entry name" value="ADK"/>
    <property type="match status" value="1"/>
</dbReference>
<dbReference type="GO" id="GO:0006172">
    <property type="term" value="P:ADP biosynthetic process"/>
    <property type="evidence" value="ECO:0007669"/>
    <property type="project" value="UniProtKB-UniRule"/>
</dbReference>
<dbReference type="PROSITE" id="PS50294">
    <property type="entry name" value="WD_REPEATS_REGION"/>
    <property type="match status" value="2"/>
</dbReference>
<evidence type="ECO:0000256" key="7">
    <source>
        <dbReference type="ARBA" id="ARBA00023128"/>
    </source>
</evidence>
<dbReference type="PROSITE" id="PS00113">
    <property type="entry name" value="ADENYLATE_KINASE"/>
    <property type="match status" value="1"/>
</dbReference>
<dbReference type="InterPro" id="IPR001680">
    <property type="entry name" value="WD40_rpt"/>
</dbReference>
<dbReference type="GO" id="GO:0005758">
    <property type="term" value="C:mitochondrial intermembrane space"/>
    <property type="evidence" value="ECO:0007669"/>
    <property type="project" value="UniProtKB-SubCell"/>
</dbReference>
<feature type="region of interest" description="Disordered" evidence="10">
    <location>
        <begin position="445"/>
        <end position="507"/>
    </location>
</feature>
<dbReference type="PROSITE" id="PS50082">
    <property type="entry name" value="WD_REPEATS_2"/>
    <property type="match status" value="2"/>
</dbReference>
<feature type="compositionally biased region" description="Polar residues" evidence="10">
    <location>
        <begin position="319"/>
        <end position="334"/>
    </location>
</feature>
<dbReference type="PROSITE" id="PS50888">
    <property type="entry name" value="BHLH"/>
    <property type="match status" value="1"/>
</dbReference>
<feature type="binding site" evidence="8">
    <location>
        <begin position="648"/>
        <end position="653"/>
    </location>
    <ligand>
        <name>ATP</name>
        <dbReference type="ChEBI" id="CHEBI:30616"/>
    </ligand>
</feature>